<proteinExistence type="predicted"/>
<feature type="signal peptide" evidence="1">
    <location>
        <begin position="1"/>
        <end position="24"/>
    </location>
</feature>
<reference evidence="2 3" key="1">
    <citation type="journal article" date="2014" name="Nat. Commun.">
        <title>Multiple recent horizontal transfers of a large genomic region in cheese making fungi.</title>
        <authorList>
            <person name="Cheeseman K."/>
            <person name="Ropars J."/>
            <person name="Renault P."/>
            <person name="Dupont J."/>
            <person name="Gouzy J."/>
            <person name="Branca A."/>
            <person name="Abraham A.L."/>
            <person name="Ceppi M."/>
            <person name="Conseiller E."/>
            <person name="Debuchy R."/>
            <person name="Malagnac F."/>
            <person name="Goarin A."/>
            <person name="Silar P."/>
            <person name="Lacoste S."/>
            <person name="Sallet E."/>
            <person name="Bensimon A."/>
            <person name="Giraud T."/>
            <person name="Brygoo Y."/>
        </authorList>
    </citation>
    <scope>NUCLEOTIDE SEQUENCE [LARGE SCALE GENOMIC DNA]</scope>
    <source>
        <strain evidence="3">FM 013</strain>
    </source>
</reference>
<evidence type="ECO:0000313" key="2">
    <source>
        <dbReference type="EMBL" id="CRL24505.1"/>
    </source>
</evidence>
<sequence length="128" mass="15187">MSSLGCTRLRWWFTMLSLQRQSHAAWHRDRLPEELCERRLAEKSWEKLSETLDVLFSITRAQYDGFPTRNPSCLSGFRSSPIYMYMLAKYTSRWSFYKVAALLCNARHWNLVNEVVNPRKDCKLTEVC</sequence>
<evidence type="ECO:0000313" key="3">
    <source>
        <dbReference type="Proteomes" id="UP000053732"/>
    </source>
</evidence>
<organism evidence="2 3">
    <name type="scientific">Penicillium camemberti (strain FM 013)</name>
    <dbReference type="NCBI Taxonomy" id="1429867"/>
    <lineage>
        <taxon>Eukaryota</taxon>
        <taxon>Fungi</taxon>
        <taxon>Dikarya</taxon>
        <taxon>Ascomycota</taxon>
        <taxon>Pezizomycotina</taxon>
        <taxon>Eurotiomycetes</taxon>
        <taxon>Eurotiomycetidae</taxon>
        <taxon>Eurotiales</taxon>
        <taxon>Aspergillaceae</taxon>
        <taxon>Penicillium</taxon>
    </lineage>
</organism>
<accession>A0A0G4PDU4</accession>
<dbReference type="EMBL" id="HG793145">
    <property type="protein sequence ID" value="CRL24505.1"/>
    <property type="molecule type" value="Genomic_DNA"/>
</dbReference>
<keyword evidence="1" id="KW-0732">Signal</keyword>
<evidence type="ECO:0000256" key="1">
    <source>
        <dbReference type="SAM" id="SignalP"/>
    </source>
</evidence>
<gene>
    <name evidence="2" type="ORF">PCAMFM013_S012g000114</name>
</gene>
<dbReference type="Proteomes" id="UP000053732">
    <property type="component" value="Unassembled WGS sequence"/>
</dbReference>
<keyword evidence="3" id="KW-1185">Reference proteome</keyword>
<name>A0A0G4PDU4_PENC3</name>
<dbReference type="AlphaFoldDB" id="A0A0G4PDU4"/>
<feature type="chain" id="PRO_5005195257" evidence="1">
    <location>
        <begin position="25"/>
        <end position="128"/>
    </location>
</feature>
<protein>
    <submittedName>
        <fullName evidence="2">Str. FM013</fullName>
    </submittedName>
</protein>